<dbReference type="Proteomes" id="UP000247810">
    <property type="component" value="Unassembled WGS sequence"/>
</dbReference>
<organism evidence="2 3">
    <name type="scientific">Aspergillus ellipticus CBS 707.79</name>
    <dbReference type="NCBI Taxonomy" id="1448320"/>
    <lineage>
        <taxon>Eukaryota</taxon>
        <taxon>Fungi</taxon>
        <taxon>Dikarya</taxon>
        <taxon>Ascomycota</taxon>
        <taxon>Pezizomycotina</taxon>
        <taxon>Eurotiomycetes</taxon>
        <taxon>Eurotiomycetidae</taxon>
        <taxon>Eurotiales</taxon>
        <taxon>Aspergillaceae</taxon>
        <taxon>Aspergillus</taxon>
        <taxon>Aspergillus subgen. Circumdati</taxon>
    </lineage>
</organism>
<evidence type="ECO:0000313" key="2">
    <source>
        <dbReference type="EMBL" id="PYH97407.1"/>
    </source>
</evidence>
<dbReference type="VEuPathDB" id="FungiDB:BO71DRAFT_427160"/>
<accession>A0A319DTI5</accession>
<feature type="transmembrane region" description="Helical" evidence="1">
    <location>
        <begin position="12"/>
        <end position="35"/>
    </location>
</feature>
<evidence type="ECO:0000313" key="3">
    <source>
        <dbReference type="Proteomes" id="UP000247810"/>
    </source>
</evidence>
<keyword evidence="3" id="KW-1185">Reference proteome</keyword>
<dbReference type="AlphaFoldDB" id="A0A319DTI5"/>
<reference evidence="2 3" key="1">
    <citation type="submission" date="2018-02" db="EMBL/GenBank/DDBJ databases">
        <title>The genomes of Aspergillus section Nigri reveals drivers in fungal speciation.</title>
        <authorList>
            <consortium name="DOE Joint Genome Institute"/>
            <person name="Vesth T.C."/>
            <person name="Nybo J."/>
            <person name="Theobald S."/>
            <person name="Brandl J."/>
            <person name="Frisvad J.C."/>
            <person name="Nielsen K.F."/>
            <person name="Lyhne E.K."/>
            <person name="Kogle M.E."/>
            <person name="Kuo A."/>
            <person name="Riley R."/>
            <person name="Clum A."/>
            <person name="Nolan M."/>
            <person name="Lipzen A."/>
            <person name="Salamov A."/>
            <person name="Henrissat B."/>
            <person name="Wiebenga A."/>
            <person name="De vries R.P."/>
            <person name="Grigoriev I.V."/>
            <person name="Mortensen U.H."/>
            <person name="Andersen M.R."/>
            <person name="Baker S.E."/>
        </authorList>
    </citation>
    <scope>NUCLEOTIDE SEQUENCE [LARGE SCALE GENOMIC DNA]</scope>
    <source>
        <strain evidence="2 3">CBS 707.79</strain>
    </source>
</reference>
<protein>
    <submittedName>
        <fullName evidence="2">Uncharacterized protein</fullName>
    </submittedName>
</protein>
<name>A0A319DTI5_9EURO</name>
<evidence type="ECO:0000256" key="1">
    <source>
        <dbReference type="SAM" id="Phobius"/>
    </source>
</evidence>
<proteinExistence type="predicted"/>
<keyword evidence="1" id="KW-0472">Membrane</keyword>
<keyword evidence="1" id="KW-1133">Transmembrane helix</keyword>
<dbReference type="EMBL" id="KZ825825">
    <property type="protein sequence ID" value="PYH97407.1"/>
    <property type="molecule type" value="Genomic_DNA"/>
</dbReference>
<gene>
    <name evidence="2" type="ORF">BO71DRAFT_427160</name>
</gene>
<keyword evidence="1" id="KW-0812">Transmembrane</keyword>
<sequence>MPGPGLSFIMFSFYDLAIGSITLCLLICLSAMLLLNITGNMGRFVDDIHGEILSDYEHLEIEKGPREINYVQVKHQVVKTHNHDYIYVDRPSIILHWKKYRSSKGPRQQRINDCAKKK</sequence>